<proteinExistence type="predicted"/>
<gene>
    <name evidence="1" type="ORF">S03H2_17091</name>
</gene>
<sequence length="75" mass="8760">MWNKGMEKKIEIELKYAKGVLQVLENHTSLCFAIVSQELKNMVSKEADDKLMELHMKYHNANCGPFNRHLKNLID</sequence>
<name>X1HIJ5_9ZZZZ</name>
<protein>
    <submittedName>
        <fullName evidence="1">Uncharacterized protein</fullName>
    </submittedName>
</protein>
<comment type="caution">
    <text evidence="1">The sequence shown here is derived from an EMBL/GenBank/DDBJ whole genome shotgun (WGS) entry which is preliminary data.</text>
</comment>
<dbReference type="AlphaFoldDB" id="X1HIJ5"/>
<reference evidence="1" key="1">
    <citation type="journal article" date="2014" name="Front. Microbiol.">
        <title>High frequency of phylogenetically diverse reductive dehalogenase-homologous genes in deep subseafloor sedimentary metagenomes.</title>
        <authorList>
            <person name="Kawai M."/>
            <person name="Futagami T."/>
            <person name="Toyoda A."/>
            <person name="Takaki Y."/>
            <person name="Nishi S."/>
            <person name="Hori S."/>
            <person name="Arai W."/>
            <person name="Tsubouchi T."/>
            <person name="Morono Y."/>
            <person name="Uchiyama I."/>
            <person name="Ito T."/>
            <person name="Fujiyama A."/>
            <person name="Inagaki F."/>
            <person name="Takami H."/>
        </authorList>
    </citation>
    <scope>NUCLEOTIDE SEQUENCE</scope>
    <source>
        <strain evidence="1">Expedition CK06-06</strain>
    </source>
</reference>
<accession>X1HIJ5</accession>
<organism evidence="1">
    <name type="scientific">marine sediment metagenome</name>
    <dbReference type="NCBI Taxonomy" id="412755"/>
    <lineage>
        <taxon>unclassified sequences</taxon>
        <taxon>metagenomes</taxon>
        <taxon>ecological metagenomes</taxon>
    </lineage>
</organism>
<evidence type="ECO:0000313" key="1">
    <source>
        <dbReference type="EMBL" id="GAH45123.1"/>
    </source>
</evidence>
<dbReference type="EMBL" id="BARU01008790">
    <property type="protein sequence ID" value="GAH45123.1"/>
    <property type="molecule type" value="Genomic_DNA"/>
</dbReference>